<feature type="domain" description="DD-carboxypeptidase/endopeptidase Mpg-like N-terminal" evidence="10">
    <location>
        <begin position="77"/>
        <end position="138"/>
    </location>
</feature>
<proteinExistence type="predicted"/>
<comment type="subcellular location">
    <subcellularLocation>
        <location evidence="2">Cell envelope</location>
    </subcellularLocation>
</comment>
<dbReference type="OrthoDB" id="9815245at2"/>
<comment type="caution">
    <text evidence="11">The sequence shown here is derived from an EMBL/GenBank/DDBJ whole genome shotgun (WGS) entry which is preliminary data.</text>
</comment>
<evidence type="ECO:0000256" key="1">
    <source>
        <dbReference type="ARBA" id="ARBA00001947"/>
    </source>
</evidence>
<keyword evidence="5" id="KW-0378">Hydrolase</keyword>
<keyword evidence="4" id="KW-0479">Metal-binding</keyword>
<dbReference type="EMBL" id="NQYH01000001">
    <property type="protein sequence ID" value="RIY42607.1"/>
    <property type="molecule type" value="Genomic_DNA"/>
</dbReference>
<feature type="domain" description="M23ase beta-sheet core" evidence="8">
    <location>
        <begin position="309"/>
        <end position="405"/>
    </location>
</feature>
<keyword evidence="3" id="KW-0645">Protease</keyword>
<dbReference type="GO" id="GO:0006508">
    <property type="term" value="P:proteolysis"/>
    <property type="evidence" value="ECO:0007669"/>
    <property type="project" value="UniProtKB-KW"/>
</dbReference>
<dbReference type="GO" id="GO:0030313">
    <property type="term" value="C:cell envelope"/>
    <property type="evidence" value="ECO:0007669"/>
    <property type="project" value="UniProtKB-SubCell"/>
</dbReference>
<dbReference type="CDD" id="cd12797">
    <property type="entry name" value="M23_peptidase"/>
    <property type="match status" value="1"/>
</dbReference>
<gene>
    <name evidence="11" type="ORF">CJP73_01520</name>
</gene>
<dbReference type="AlphaFoldDB" id="A0A3A1Z2I5"/>
<dbReference type="InterPro" id="IPR016047">
    <property type="entry name" value="M23ase_b-sheet_dom"/>
</dbReference>
<keyword evidence="7" id="KW-0482">Metalloprotease</keyword>
<evidence type="ECO:0000256" key="3">
    <source>
        <dbReference type="ARBA" id="ARBA00022670"/>
    </source>
</evidence>
<evidence type="ECO:0000256" key="2">
    <source>
        <dbReference type="ARBA" id="ARBA00004196"/>
    </source>
</evidence>
<protein>
    <submittedName>
        <fullName evidence="11">Metallopeptidase</fullName>
    </submittedName>
</protein>
<organism evidence="11 12">
    <name type="scientific">Neopusillimonas maritima</name>
    <dbReference type="NCBI Taxonomy" id="2026239"/>
    <lineage>
        <taxon>Bacteria</taxon>
        <taxon>Pseudomonadati</taxon>
        <taxon>Pseudomonadota</taxon>
        <taxon>Betaproteobacteria</taxon>
        <taxon>Burkholderiales</taxon>
        <taxon>Alcaligenaceae</taxon>
        <taxon>Neopusillimonas</taxon>
    </lineage>
</organism>
<dbReference type="PANTHER" id="PTHR21666">
    <property type="entry name" value="PEPTIDASE-RELATED"/>
    <property type="match status" value="1"/>
</dbReference>
<accession>A0A3A1Z2I5</accession>
<evidence type="ECO:0000256" key="6">
    <source>
        <dbReference type="ARBA" id="ARBA00022833"/>
    </source>
</evidence>
<evidence type="ECO:0000259" key="10">
    <source>
        <dbReference type="Pfam" id="PF22310"/>
    </source>
</evidence>
<dbReference type="Pfam" id="PF01551">
    <property type="entry name" value="Peptidase_M23"/>
    <property type="match status" value="1"/>
</dbReference>
<dbReference type="Pfam" id="PF19425">
    <property type="entry name" value="Csd3_N2"/>
    <property type="match status" value="1"/>
</dbReference>
<dbReference type="InterPro" id="IPR011055">
    <property type="entry name" value="Dup_hybrid_motif"/>
</dbReference>
<dbReference type="InterPro" id="IPR045834">
    <property type="entry name" value="Csd3_N2"/>
</dbReference>
<dbReference type="Gene3D" id="3.10.450.350">
    <property type="match status" value="2"/>
</dbReference>
<name>A0A3A1Z2I5_9BURK</name>
<evidence type="ECO:0000256" key="5">
    <source>
        <dbReference type="ARBA" id="ARBA00022801"/>
    </source>
</evidence>
<feature type="domain" description="Csd3-like second N-terminal" evidence="9">
    <location>
        <begin position="178"/>
        <end position="296"/>
    </location>
</feature>
<evidence type="ECO:0000256" key="7">
    <source>
        <dbReference type="ARBA" id="ARBA00023049"/>
    </source>
</evidence>
<evidence type="ECO:0000313" key="12">
    <source>
        <dbReference type="Proteomes" id="UP000266206"/>
    </source>
</evidence>
<dbReference type="Gene3D" id="2.70.70.10">
    <property type="entry name" value="Glucose Permease (Domain IIA)"/>
    <property type="match status" value="1"/>
</dbReference>
<dbReference type="SUPFAM" id="SSF51261">
    <property type="entry name" value="Duplicated hybrid motif"/>
    <property type="match status" value="1"/>
</dbReference>
<evidence type="ECO:0000313" key="11">
    <source>
        <dbReference type="EMBL" id="RIY42607.1"/>
    </source>
</evidence>
<evidence type="ECO:0000256" key="4">
    <source>
        <dbReference type="ARBA" id="ARBA00022723"/>
    </source>
</evidence>
<dbReference type="Proteomes" id="UP000266206">
    <property type="component" value="Unassembled WGS sequence"/>
</dbReference>
<dbReference type="InterPro" id="IPR050570">
    <property type="entry name" value="Cell_wall_metabolism_enzyme"/>
</dbReference>
<keyword evidence="6" id="KW-0862">Zinc</keyword>
<dbReference type="InterPro" id="IPR054512">
    <property type="entry name" value="NMB0315-like_N"/>
</dbReference>
<dbReference type="Pfam" id="PF22310">
    <property type="entry name" value="NMB0315_dom_I"/>
    <property type="match status" value="1"/>
</dbReference>
<dbReference type="GO" id="GO:0004222">
    <property type="term" value="F:metalloendopeptidase activity"/>
    <property type="evidence" value="ECO:0007669"/>
    <property type="project" value="TreeGrafter"/>
</dbReference>
<dbReference type="GO" id="GO:0046872">
    <property type="term" value="F:metal ion binding"/>
    <property type="evidence" value="ECO:0007669"/>
    <property type="project" value="UniProtKB-KW"/>
</dbReference>
<evidence type="ECO:0000259" key="8">
    <source>
        <dbReference type="Pfam" id="PF01551"/>
    </source>
</evidence>
<reference evidence="11 12" key="1">
    <citation type="submission" date="2017-08" db="EMBL/GenBank/DDBJ databases">
        <title>Pusillimonas indicus sp. nov., a member of the family Alcaligenaceae isolated from surface seawater.</title>
        <authorList>
            <person name="Li J."/>
        </authorList>
    </citation>
    <scope>NUCLEOTIDE SEQUENCE [LARGE SCALE GENOMIC DNA]</scope>
    <source>
        <strain evidence="11 12">L52-1-41</strain>
    </source>
</reference>
<dbReference type="PANTHER" id="PTHR21666:SF288">
    <property type="entry name" value="CELL DIVISION PROTEIN YTFB"/>
    <property type="match status" value="1"/>
</dbReference>
<comment type="cofactor">
    <cofactor evidence="1">
        <name>Zn(2+)</name>
        <dbReference type="ChEBI" id="CHEBI:29105"/>
    </cofactor>
</comment>
<sequence>MKPNMPRKHADKPTHHYITGGLVLVALGLFAAAGALAVVKPISESTPPVYQARETLSLPSPFPEPGQIANSAPFIDETRIQPGDTLAALLQRLNVQEANLQQFLIQNKDARSIYKLYPGRTVQAALNADGSMKWLRYYHTPGTKDNGEFVSKWLEIRPDNDNGFVALELAEATETQMRIAEGEIVSSLFGATDAADIPDAITFQMAEILGSKIDFIRDLRKGDRFRLVYETHSHQGKEVGSGRILALEFNNGKKTYDAIWFEPENGSGGYYDFDGKSLKGAFLRNALKFSRVSSNFGKRRHPIHGSWRSHNGVDYAAPTGTPIHATADGVVQFAGKQRGFGNIIILKHKNNITTYYAHQHRIAKGIRKGTRVEQGQLIGYVGSTGWATGPHLHYEFRVSGKPVDPLSIDLPVAEALTKTQMAAFQSTLDNYRNHFTLLAALQDAGQSGIDSEVQVARAGNN</sequence>
<evidence type="ECO:0000259" key="9">
    <source>
        <dbReference type="Pfam" id="PF19425"/>
    </source>
</evidence>